<dbReference type="PANTHER" id="PTHR46704">
    <property type="entry name" value="CXC DOMAIN-CONTAINING PROTEIN-RELATED"/>
    <property type="match status" value="1"/>
</dbReference>
<evidence type="ECO:0000313" key="2">
    <source>
        <dbReference type="Proteomes" id="UP001159363"/>
    </source>
</evidence>
<comment type="caution">
    <text evidence="1">The sequence shown here is derived from an EMBL/GenBank/DDBJ whole genome shotgun (WGS) entry which is preliminary data.</text>
</comment>
<organism evidence="1 2">
    <name type="scientific">Dryococelus australis</name>
    <dbReference type="NCBI Taxonomy" id="614101"/>
    <lineage>
        <taxon>Eukaryota</taxon>
        <taxon>Metazoa</taxon>
        <taxon>Ecdysozoa</taxon>
        <taxon>Arthropoda</taxon>
        <taxon>Hexapoda</taxon>
        <taxon>Insecta</taxon>
        <taxon>Pterygota</taxon>
        <taxon>Neoptera</taxon>
        <taxon>Polyneoptera</taxon>
        <taxon>Phasmatodea</taxon>
        <taxon>Verophasmatodea</taxon>
        <taxon>Anareolatae</taxon>
        <taxon>Phasmatidae</taxon>
        <taxon>Eurycanthinae</taxon>
        <taxon>Dryococelus</taxon>
    </lineage>
</organism>
<protein>
    <submittedName>
        <fullName evidence="1">Uncharacterized protein</fullName>
    </submittedName>
</protein>
<gene>
    <name evidence="1" type="ORF">PR048_024292</name>
</gene>
<sequence length="295" mass="33423">MEDALSLKIHPMDAEIGTTYHWIWMAGPKSAEEPHTGWSGFMEIDAGKRAYEKKRQQRCIVMFDQLLFIKAIDIVSQVNETDELSKVIVRLGRFHLLVSHMGAVGKIIGGSGMEEMWGGVFAKNAVVHMANGHAYARALRAHSLSQAAMTHLILECCEEEGFLISSDVQTIREIHNEMFHLSPSKEYIQAKVDLNAVSKLWLQYFKQVTIIHDFVRAERTAHLHAAGHIHYAKSANVYLQNMYKLKTALSTQEFERFVSQGVWTDMTIEQILMRSMKVSGDLTQGRNMSDSVVAR</sequence>
<accession>A0ABQ9GN81</accession>
<dbReference type="Proteomes" id="UP001159363">
    <property type="component" value="Chromosome 9"/>
</dbReference>
<evidence type="ECO:0000313" key="1">
    <source>
        <dbReference type="EMBL" id="KAJ8873474.1"/>
    </source>
</evidence>
<dbReference type="PANTHER" id="PTHR46704:SF1">
    <property type="entry name" value="TELOMERE LENGTH REGULATION PROTEIN TEL2 HOMOLOG"/>
    <property type="match status" value="1"/>
</dbReference>
<proteinExistence type="predicted"/>
<name>A0ABQ9GN81_9NEOP</name>
<keyword evidence="2" id="KW-1185">Reference proteome</keyword>
<reference evidence="1 2" key="1">
    <citation type="submission" date="2023-02" db="EMBL/GenBank/DDBJ databases">
        <title>LHISI_Scaffold_Assembly.</title>
        <authorList>
            <person name="Stuart O.P."/>
            <person name="Cleave R."/>
            <person name="Magrath M.J.L."/>
            <person name="Mikheyev A.S."/>
        </authorList>
    </citation>
    <scope>NUCLEOTIDE SEQUENCE [LARGE SCALE GENOMIC DNA]</scope>
    <source>
        <strain evidence="1">Daus_M_001</strain>
        <tissue evidence="1">Leg muscle</tissue>
    </source>
</reference>
<dbReference type="EMBL" id="JARBHB010000010">
    <property type="protein sequence ID" value="KAJ8873474.1"/>
    <property type="molecule type" value="Genomic_DNA"/>
</dbReference>